<evidence type="ECO:0000313" key="4">
    <source>
        <dbReference type="EMBL" id="ROT42865.1"/>
    </source>
</evidence>
<evidence type="ECO:0000256" key="2">
    <source>
        <dbReference type="SAM" id="MobiDB-lite"/>
    </source>
</evidence>
<feature type="domain" description="NADP-dependent oxidoreductase" evidence="3">
    <location>
        <begin position="9"/>
        <end position="320"/>
    </location>
</feature>
<dbReference type="Gene3D" id="3.20.20.100">
    <property type="entry name" value="NADP-dependent oxidoreductase domain"/>
    <property type="match status" value="1"/>
</dbReference>
<sequence length="410" mass="45206">PPLSTVIPPLILGTATFNTQYHPSPDLDLSLPILRHALARGIRAIDTSPYYGPSERLIGAALRTLSSEQSPSSPPRLPPRESLFLITKAGRIGPSTFDYSPAHIAHSVRRSCARLGTPYLDLVHCHDVEFVPATAVVSAVRELRRLRDSENLVRYIGISGYPLPVLAHLADLILRETGEPIDAVQSYSHFCLQNDRLAHHDVLRRFRDARVAVVTNASMLSMGLLTSRGADAGPQATWHPAPRPLRIACRDLADLASAEGEKLEDVALRWAMAAWARRGAEFGSSAPPLPSGRRRVGVSVMGVTKPSELEETCRAWEDVIRDLDLRGDNSNNNNNNNNDDDDNNHPITPDSAFLSPEDAAVLARADKMRRLADDQMRPALGEWHNYSWESSPPGFVNERRAFGVLPEDRD</sequence>
<dbReference type="InterPro" id="IPR020471">
    <property type="entry name" value="AKR"/>
</dbReference>
<gene>
    <name evidence="4" type="ORF">SODALDRAFT_249757</name>
</gene>
<feature type="compositionally biased region" description="Low complexity" evidence="2">
    <location>
        <begin position="328"/>
        <end position="337"/>
    </location>
</feature>
<accession>A0A3N2Q8B1</accession>
<feature type="non-terminal residue" evidence="4">
    <location>
        <position position="410"/>
    </location>
</feature>
<feature type="non-terminal residue" evidence="4">
    <location>
        <position position="1"/>
    </location>
</feature>
<dbReference type="AlphaFoldDB" id="A0A3N2Q8B1"/>
<evidence type="ECO:0000256" key="1">
    <source>
        <dbReference type="ARBA" id="ARBA00023002"/>
    </source>
</evidence>
<dbReference type="PANTHER" id="PTHR42686">
    <property type="entry name" value="GH17980P-RELATED"/>
    <property type="match status" value="1"/>
</dbReference>
<name>A0A3N2Q8B1_SODAK</name>
<dbReference type="SUPFAM" id="SSF51430">
    <property type="entry name" value="NAD(P)-linked oxidoreductase"/>
    <property type="match status" value="1"/>
</dbReference>
<keyword evidence="5" id="KW-1185">Reference proteome</keyword>
<dbReference type="InterPro" id="IPR023210">
    <property type="entry name" value="NADP_OxRdtase_dom"/>
</dbReference>
<dbReference type="GeneID" id="39575889"/>
<reference evidence="4 5" key="1">
    <citation type="journal article" date="2018" name="Mol. Ecol.">
        <title>The obligate alkalophilic soda-lake fungus Sodiomyces alkalinus has shifted to a protein diet.</title>
        <authorList>
            <person name="Grum-Grzhimaylo A.A."/>
            <person name="Falkoski D.L."/>
            <person name="van den Heuvel J."/>
            <person name="Valero-Jimenez C.A."/>
            <person name="Min B."/>
            <person name="Choi I.G."/>
            <person name="Lipzen A."/>
            <person name="Daum C.G."/>
            <person name="Aanen D.K."/>
            <person name="Tsang A."/>
            <person name="Henrissat B."/>
            <person name="Bilanenko E.N."/>
            <person name="de Vries R.P."/>
            <person name="van Kan J.A.L."/>
            <person name="Grigoriev I.V."/>
            <person name="Debets A.J.M."/>
        </authorList>
    </citation>
    <scope>NUCLEOTIDE SEQUENCE [LARGE SCALE GENOMIC DNA]</scope>
    <source>
        <strain evidence="4 5">F11</strain>
    </source>
</reference>
<dbReference type="GO" id="GO:0005829">
    <property type="term" value="C:cytosol"/>
    <property type="evidence" value="ECO:0007669"/>
    <property type="project" value="TreeGrafter"/>
</dbReference>
<dbReference type="InterPro" id="IPR036812">
    <property type="entry name" value="NAD(P)_OxRdtase_dom_sf"/>
</dbReference>
<dbReference type="Pfam" id="PF00248">
    <property type="entry name" value="Aldo_ket_red"/>
    <property type="match status" value="1"/>
</dbReference>
<keyword evidence="1" id="KW-0560">Oxidoreductase</keyword>
<dbReference type="STRING" id="1314773.A0A3N2Q8B1"/>
<feature type="region of interest" description="Disordered" evidence="2">
    <location>
        <begin position="325"/>
        <end position="354"/>
    </location>
</feature>
<dbReference type="GO" id="GO:0070485">
    <property type="term" value="P:dehydro-D-arabinono-1,4-lactone biosynthetic process"/>
    <property type="evidence" value="ECO:0007669"/>
    <property type="project" value="TreeGrafter"/>
</dbReference>
<evidence type="ECO:0000259" key="3">
    <source>
        <dbReference type="Pfam" id="PF00248"/>
    </source>
</evidence>
<protein>
    <submittedName>
        <fullName evidence="4">Aldo/keto reductase</fullName>
    </submittedName>
</protein>
<dbReference type="RefSeq" id="XP_028470671.1">
    <property type="nucleotide sequence ID" value="XM_028607411.1"/>
</dbReference>
<dbReference type="EMBL" id="ML119051">
    <property type="protein sequence ID" value="ROT42865.1"/>
    <property type="molecule type" value="Genomic_DNA"/>
</dbReference>
<dbReference type="PANTHER" id="PTHR42686:SF1">
    <property type="entry name" value="GH17980P-RELATED"/>
    <property type="match status" value="1"/>
</dbReference>
<dbReference type="OrthoDB" id="5286008at2759"/>
<evidence type="ECO:0000313" key="5">
    <source>
        <dbReference type="Proteomes" id="UP000272025"/>
    </source>
</evidence>
<dbReference type="Proteomes" id="UP000272025">
    <property type="component" value="Unassembled WGS sequence"/>
</dbReference>
<proteinExistence type="predicted"/>
<dbReference type="GO" id="GO:0045290">
    <property type="term" value="F:D-arabinose 1-dehydrogenase [NAD(P)+] activity"/>
    <property type="evidence" value="ECO:0007669"/>
    <property type="project" value="TreeGrafter"/>
</dbReference>
<organism evidence="4 5">
    <name type="scientific">Sodiomyces alkalinus (strain CBS 110278 / VKM F-3762 / F11)</name>
    <name type="common">Alkaliphilic filamentous fungus</name>
    <dbReference type="NCBI Taxonomy" id="1314773"/>
    <lineage>
        <taxon>Eukaryota</taxon>
        <taxon>Fungi</taxon>
        <taxon>Dikarya</taxon>
        <taxon>Ascomycota</taxon>
        <taxon>Pezizomycotina</taxon>
        <taxon>Sordariomycetes</taxon>
        <taxon>Hypocreomycetidae</taxon>
        <taxon>Glomerellales</taxon>
        <taxon>Plectosphaerellaceae</taxon>
        <taxon>Sodiomyces</taxon>
    </lineage>
</organism>